<dbReference type="SUPFAM" id="SSF53756">
    <property type="entry name" value="UDP-Glycosyltransferase/glycogen phosphorylase"/>
    <property type="match status" value="1"/>
</dbReference>
<protein>
    <submittedName>
        <fullName evidence="3">Glycosyltransferase</fullName>
    </submittedName>
</protein>
<dbReference type="GO" id="GO:0016757">
    <property type="term" value="F:glycosyltransferase activity"/>
    <property type="evidence" value="ECO:0007669"/>
    <property type="project" value="InterPro"/>
</dbReference>
<feature type="domain" description="Glycosyltransferase subfamily 4-like N-terminal" evidence="2">
    <location>
        <begin position="12"/>
        <end position="154"/>
    </location>
</feature>
<dbReference type="InterPro" id="IPR001296">
    <property type="entry name" value="Glyco_trans_1"/>
</dbReference>
<evidence type="ECO:0000313" key="4">
    <source>
        <dbReference type="Proteomes" id="UP000005744"/>
    </source>
</evidence>
<dbReference type="CDD" id="cd03801">
    <property type="entry name" value="GT4_PimA-like"/>
    <property type="match status" value="1"/>
</dbReference>
<dbReference type="PANTHER" id="PTHR12526">
    <property type="entry name" value="GLYCOSYLTRANSFERASE"/>
    <property type="match status" value="1"/>
</dbReference>
<name>I3CJF2_9GAMM</name>
<proteinExistence type="predicted"/>
<dbReference type="Proteomes" id="UP000005744">
    <property type="component" value="Unassembled WGS sequence"/>
</dbReference>
<accession>I3CJF2</accession>
<dbReference type="EMBL" id="JH600070">
    <property type="protein sequence ID" value="EIJ43745.1"/>
    <property type="molecule type" value="Genomic_DNA"/>
</dbReference>
<dbReference type="OrthoDB" id="9795746at2"/>
<organism evidence="3 4">
    <name type="scientific">Beggiatoa alba B18LD</name>
    <dbReference type="NCBI Taxonomy" id="395493"/>
    <lineage>
        <taxon>Bacteria</taxon>
        <taxon>Pseudomonadati</taxon>
        <taxon>Pseudomonadota</taxon>
        <taxon>Gammaproteobacteria</taxon>
        <taxon>Thiotrichales</taxon>
        <taxon>Thiotrichaceae</taxon>
        <taxon>Beggiatoa</taxon>
    </lineage>
</organism>
<feature type="domain" description="Glycosyl transferase family 1" evidence="1">
    <location>
        <begin position="175"/>
        <end position="343"/>
    </location>
</feature>
<dbReference type="RefSeq" id="WP_002691194.1">
    <property type="nucleotide sequence ID" value="NZ_JH600070.1"/>
</dbReference>
<dbReference type="Pfam" id="PF00534">
    <property type="entry name" value="Glycos_transf_1"/>
    <property type="match status" value="1"/>
</dbReference>
<dbReference type="Pfam" id="PF13439">
    <property type="entry name" value="Glyco_transf_4"/>
    <property type="match status" value="1"/>
</dbReference>
<evidence type="ECO:0000313" key="3">
    <source>
        <dbReference type="EMBL" id="EIJ43745.1"/>
    </source>
</evidence>
<keyword evidence="4" id="KW-1185">Reference proteome</keyword>
<dbReference type="Gene3D" id="3.40.50.2000">
    <property type="entry name" value="Glycogen Phosphorylase B"/>
    <property type="match status" value="2"/>
</dbReference>
<dbReference type="HOGENOM" id="CLU_009583_0_4_6"/>
<keyword evidence="3" id="KW-0808">Transferase</keyword>
<evidence type="ECO:0000259" key="1">
    <source>
        <dbReference type="Pfam" id="PF00534"/>
    </source>
</evidence>
<gene>
    <name evidence="3" type="ORF">BegalDRAFT_2917</name>
</gene>
<reference evidence="3 4" key="1">
    <citation type="submission" date="2011-11" db="EMBL/GenBank/DDBJ databases">
        <title>Improved High-Quality Draft sequence of Beggiatoa alba B18lD.</title>
        <authorList>
            <consortium name="US DOE Joint Genome Institute"/>
            <person name="Lucas S."/>
            <person name="Han J."/>
            <person name="Lapidus A."/>
            <person name="Cheng J.-F."/>
            <person name="Goodwin L."/>
            <person name="Pitluck S."/>
            <person name="Peters L."/>
            <person name="Mikhailova N."/>
            <person name="Held B."/>
            <person name="Detter J.C."/>
            <person name="Han C."/>
            <person name="Tapia R."/>
            <person name="Land M."/>
            <person name="Hauser L."/>
            <person name="Kyrpides N."/>
            <person name="Ivanova N."/>
            <person name="Pagani I."/>
            <person name="Samuel K."/>
            <person name="Teske A."/>
            <person name="Mueller J."/>
            <person name="Woyke T."/>
        </authorList>
    </citation>
    <scope>NUCLEOTIDE SEQUENCE [LARGE SCALE GENOMIC DNA]</scope>
    <source>
        <strain evidence="3 4">B18LD</strain>
    </source>
</reference>
<dbReference type="InterPro" id="IPR028098">
    <property type="entry name" value="Glyco_trans_4-like_N"/>
</dbReference>
<dbReference type="GO" id="GO:1901135">
    <property type="term" value="P:carbohydrate derivative metabolic process"/>
    <property type="evidence" value="ECO:0007669"/>
    <property type="project" value="UniProtKB-ARBA"/>
</dbReference>
<dbReference type="eggNOG" id="COG0438">
    <property type="taxonomic scope" value="Bacteria"/>
</dbReference>
<sequence length="381" mass="43459">MRIAHLESSLHWGGQELRIIEQMLWLRAHGHQVWLIAHSRSAILHEARRYGLSCLPLDIHNAFSLPILWQLYHFLHVQQIELIDTHSSKDSYQACWIKWLTGITVVRSRHVTNPIRHSFVHRLIWQYGNDRVIVTAQTIKAQLVSFGLKSIHAIDVAIAGVDETRFYPQLREKNQALRASLGISTDHWIIANIGMIREDKGQLFFVQACQEIAQHFSNVTFLQIGEATENSQAYKQQVLTAVAHSTYQTHFHFLGYRVNIEDYLSICDVIIIASIATEAQTRLVSQAFLTKTAVVATSTGGLVEMIEHEKTGLLCPAQSAHALAENTMRLLREPSLREQLCLNALQHANQHWTLTQMMNGMLNSYQQAFMSNHKLQLTHAI</sequence>
<dbReference type="STRING" id="395493.BegalDRAFT_2917"/>
<dbReference type="AlphaFoldDB" id="I3CJF2"/>
<evidence type="ECO:0000259" key="2">
    <source>
        <dbReference type="Pfam" id="PF13439"/>
    </source>
</evidence>